<evidence type="ECO:0000256" key="17">
    <source>
        <dbReference type="ARBA" id="ARBA00069057"/>
    </source>
</evidence>
<feature type="domain" description="Protein kinase" evidence="21">
    <location>
        <begin position="1123"/>
        <end position="1381"/>
    </location>
</feature>
<keyword evidence="8" id="KW-0808">Transferase</keyword>
<keyword evidence="23" id="KW-1185">Reference proteome</keyword>
<dbReference type="Gene3D" id="1.10.510.10">
    <property type="entry name" value="Transferase(Phosphotransferase) domain 1"/>
    <property type="match status" value="1"/>
</dbReference>
<dbReference type="SMART" id="SM00220">
    <property type="entry name" value="S_TKc"/>
    <property type="match status" value="1"/>
</dbReference>
<feature type="compositionally biased region" description="Basic and acidic residues" evidence="20">
    <location>
        <begin position="1032"/>
        <end position="1041"/>
    </location>
</feature>
<evidence type="ECO:0000313" key="22">
    <source>
        <dbReference type="Ensembl" id="ENSPCLP00000005075.1"/>
    </source>
</evidence>
<evidence type="ECO:0000256" key="2">
    <source>
        <dbReference type="ARBA" id="ARBA00004556"/>
    </source>
</evidence>
<dbReference type="PROSITE" id="PS50011">
    <property type="entry name" value="PROTEIN_KINASE_DOM"/>
    <property type="match status" value="1"/>
</dbReference>
<keyword evidence="7" id="KW-0597">Phosphoprotein</keyword>
<evidence type="ECO:0000256" key="7">
    <source>
        <dbReference type="ARBA" id="ARBA00022553"/>
    </source>
</evidence>
<feature type="compositionally biased region" description="Basic residues" evidence="20">
    <location>
        <begin position="1"/>
        <end position="10"/>
    </location>
</feature>
<evidence type="ECO:0000256" key="12">
    <source>
        <dbReference type="ARBA" id="ARBA00022840"/>
    </source>
</evidence>
<evidence type="ECO:0000256" key="9">
    <source>
        <dbReference type="ARBA" id="ARBA00022723"/>
    </source>
</evidence>
<comment type="function">
    <text evidence="16">Component of a protein kinase signal transduction cascade. Activates the CSBP2, P38 and JNK MAPK pathways, but not the ERK pathway. Specifically phosphorylates and activates MAP2K4 and MAP2K6.</text>
</comment>
<reference evidence="22" key="2">
    <citation type="submission" date="2025-09" db="UniProtKB">
        <authorList>
            <consortium name="Ensembl"/>
        </authorList>
    </citation>
    <scope>IDENTIFICATION</scope>
</reference>
<proteinExistence type="inferred from homology"/>
<evidence type="ECO:0000259" key="21">
    <source>
        <dbReference type="PROSITE" id="PS50011"/>
    </source>
</evidence>
<dbReference type="GO" id="GO:0048471">
    <property type="term" value="C:perinuclear region of cytoplasm"/>
    <property type="evidence" value="ECO:0007669"/>
    <property type="project" value="UniProtKB-SubCell"/>
</dbReference>
<evidence type="ECO:0000256" key="3">
    <source>
        <dbReference type="ARBA" id="ARBA00006529"/>
    </source>
</evidence>
<dbReference type="InterPro" id="IPR017441">
    <property type="entry name" value="Protein_kinase_ATP_BS"/>
</dbReference>
<dbReference type="PROSITE" id="PS00107">
    <property type="entry name" value="PROTEIN_KINASE_ATP"/>
    <property type="match status" value="1"/>
</dbReference>
<evidence type="ECO:0000256" key="15">
    <source>
        <dbReference type="ARBA" id="ARBA00048329"/>
    </source>
</evidence>
<evidence type="ECO:0000256" key="18">
    <source>
        <dbReference type="ARBA" id="ARBA00083883"/>
    </source>
</evidence>
<comment type="similarity">
    <text evidence="3">Belongs to the protein kinase superfamily. STE Ser/Thr protein kinase family. MAP kinase kinase kinase subfamily.</text>
</comment>
<keyword evidence="9" id="KW-0479">Metal-binding</keyword>
<dbReference type="PANTHER" id="PTHR48016:SF32">
    <property type="entry name" value="MITOGEN-ACTIVATED PROTEIN KINASE KINASE KINASE 4"/>
    <property type="match status" value="1"/>
</dbReference>
<evidence type="ECO:0000256" key="1">
    <source>
        <dbReference type="ARBA" id="ARBA00001946"/>
    </source>
</evidence>
<feature type="compositionally biased region" description="Acidic residues" evidence="20">
    <location>
        <begin position="369"/>
        <end position="379"/>
    </location>
</feature>
<feature type="region of interest" description="Disordered" evidence="20">
    <location>
        <begin position="1026"/>
        <end position="1054"/>
    </location>
</feature>
<dbReference type="EC" id="2.7.11.25" evidence="4"/>
<evidence type="ECO:0000256" key="13">
    <source>
        <dbReference type="ARBA" id="ARBA00022842"/>
    </source>
</evidence>
<dbReference type="FunFam" id="1.10.510.10:FF:000122">
    <property type="entry name" value="Mitogen-activated protein kinase kinase kinase 4"/>
    <property type="match status" value="1"/>
</dbReference>
<sequence length="1388" mass="157952">MKRMSTKHQKNNVGRPASRSTLKEKMSIPPQSVHKDNGKTVENVEEHSYKQGKKIRDTLRTTERDHKKNVQCSFMLDSVGGSLPKKTIPDVDLNKPYLSLGCSNAKLPVSVPMPISRTARQTSRTDCPADRLKFFETLRLLLKLTSVSKKKDREQRGQESTSSVWLNRSNELIWLELQAWHAGRSINDQDLYLYAARQAIPDIINEILTFKVNYGSFSYVKNGASLNGTSGEGVCKATRATSALGYSSYHEHLHRQRISFEQVKRIMELLEYIEALYPSLQALQKDYEKYAAKDFQDRVQALCLWLNITKDLNQKLRIMGTVLGIKNLSDIGWPVFEIPSPRPSKDNDPEDEEVDRETDVKESSGTCTEESDGEEQISEENVEELRQAIQNSFTNQPNFDFQDHFSRKLDRLESGDDSASWIIPECSAEAGCSKHCLTSIYRPFVDKALKQMGLRKLILRLHKLMHGSLQRARMALVRSDCPLELVRECKEVLKGGLLMKQYYQFMLREVLDDLQKIDCNIDAFEEDLHKMLMVYFDYMRSWIQMLQQLPQASHSLKNLLEEEWNFTKEITPYIRGGEAQAGKLFCDIAGMLLKSTGIFLDSGLQDSCDEFWASADDSTASDEIRRSVIETSRALKELFHEARERASKALGFAKMLRKDLEIAAEFALSAPVRDLLNALKTKEYVKVQIPGLENLQVFVPNSIAGEKSVILQLLNAAAGKDCSKDSDEVAYEAYLIMTKHSDKEHDIGDVWSAWEGQPVKVVPQVETVDTLRSMQVDNLLLVVIQSAHLVSQRKAFQQSIEGLISLHQEQTSSQPVIAKALQQLKNDALQLCNKISSAIDRVDHMFTSEFDAEVDESESVTLQQYYREAMIQAYNFGFEYHKEVVRLMSGEFRQKIGDKYISFARKWMNYVLTKCESGRGTRPRWATQGFDFLQAIEPAFISALPEDDFLSLQALMNECIGHVIGKPHSPVTAIHRNSPRPVKVPRCHSDPPNPHLIIPTPEGFRGSSVPENDRLASIAAELQFRSLSRHSSPTEEREEPSYPKGDSSGSSRRSWELRTLINQTKDTVSKQAPIEAVQKSVQLFEERRYREMRRKNIIGQVCDTPKSYDNVMHVGLRKVTFKWQRGNKIGEGQYGKVYTCISVDTGELMAMKEIRFQPNDHKTIKETADELKIFEGIKHPNLVRYFGVELHREEMYIFMEYCDEGTLEEVSKLGLQEHVIRLYTKQITIAINVLHEHGIVHRDIKGANIFLTSSGLIKLGDFGCSVKLKNNTQTMPGEVNSTLGTAAYMAPEVITRAKGEGHGRAADIWSLGCVVIEMVTGKRPWHEYEHNFQIMYRVGMGHKPPIPDKVSPEGKDFLCHCLESDPKMRWTASQLLDHPFVKVCTDEE</sequence>
<keyword evidence="6" id="KW-0723">Serine/threonine-protein kinase</keyword>
<comment type="subcellular location">
    <subcellularLocation>
        <location evidence="2">Cytoplasm</location>
        <location evidence="2">Perinuclear region</location>
    </subcellularLocation>
</comment>
<evidence type="ECO:0000256" key="19">
    <source>
        <dbReference type="PROSITE-ProRule" id="PRU10141"/>
    </source>
</evidence>
<dbReference type="PANTHER" id="PTHR48016">
    <property type="entry name" value="MAP KINASE KINASE KINASE SSK2-RELATED-RELATED"/>
    <property type="match status" value="1"/>
</dbReference>
<keyword evidence="13" id="KW-0460">Magnesium</keyword>
<evidence type="ECO:0000256" key="14">
    <source>
        <dbReference type="ARBA" id="ARBA00047559"/>
    </source>
</evidence>
<dbReference type="GO" id="GO:0005524">
    <property type="term" value="F:ATP binding"/>
    <property type="evidence" value="ECO:0007669"/>
    <property type="project" value="UniProtKB-UniRule"/>
</dbReference>
<dbReference type="GO" id="GO:0046872">
    <property type="term" value="F:metal ion binding"/>
    <property type="evidence" value="ECO:0007669"/>
    <property type="project" value="UniProtKB-KW"/>
</dbReference>
<feature type="region of interest" description="Disordered" evidence="20">
    <location>
        <begin position="1"/>
        <end position="38"/>
    </location>
</feature>
<evidence type="ECO:0000256" key="10">
    <source>
        <dbReference type="ARBA" id="ARBA00022741"/>
    </source>
</evidence>
<dbReference type="InterPro" id="IPR050538">
    <property type="entry name" value="MAP_kinase_kinase_kinase"/>
</dbReference>
<protein>
    <recommendedName>
        <fullName evidence="17">Mitogen-activated protein kinase kinase kinase 4</fullName>
        <ecNumber evidence="4">2.7.11.25</ecNumber>
    </recommendedName>
    <alternativeName>
        <fullName evidence="18">MAPK/ERK kinase kinase 4</fullName>
    </alternativeName>
</protein>
<evidence type="ECO:0000256" key="16">
    <source>
        <dbReference type="ARBA" id="ARBA00060115"/>
    </source>
</evidence>
<dbReference type="SUPFAM" id="SSF56112">
    <property type="entry name" value="Protein kinase-like (PK-like)"/>
    <property type="match status" value="1"/>
</dbReference>
<evidence type="ECO:0000256" key="20">
    <source>
        <dbReference type="SAM" id="MobiDB-lite"/>
    </source>
</evidence>
<evidence type="ECO:0000256" key="8">
    <source>
        <dbReference type="ARBA" id="ARBA00022679"/>
    </source>
</evidence>
<keyword evidence="10 19" id="KW-0547">Nucleotide-binding</keyword>
<evidence type="ECO:0000256" key="4">
    <source>
        <dbReference type="ARBA" id="ARBA00012406"/>
    </source>
</evidence>
<feature type="region of interest" description="Disordered" evidence="20">
    <location>
        <begin position="337"/>
        <end position="379"/>
    </location>
</feature>
<dbReference type="PROSITE" id="PS00108">
    <property type="entry name" value="PROTEIN_KINASE_ST"/>
    <property type="match status" value="1"/>
</dbReference>
<organism evidence="22 23">
    <name type="scientific">Phasianus colchicus</name>
    <name type="common">Common pheasant</name>
    <dbReference type="NCBI Taxonomy" id="9054"/>
    <lineage>
        <taxon>Eukaryota</taxon>
        <taxon>Metazoa</taxon>
        <taxon>Chordata</taxon>
        <taxon>Craniata</taxon>
        <taxon>Vertebrata</taxon>
        <taxon>Euteleostomi</taxon>
        <taxon>Archelosauria</taxon>
        <taxon>Archosauria</taxon>
        <taxon>Dinosauria</taxon>
        <taxon>Saurischia</taxon>
        <taxon>Theropoda</taxon>
        <taxon>Coelurosauria</taxon>
        <taxon>Aves</taxon>
        <taxon>Neognathae</taxon>
        <taxon>Galloanserae</taxon>
        <taxon>Galliformes</taxon>
        <taxon>Phasianidae</taxon>
        <taxon>Phasianinae</taxon>
        <taxon>Phasianus</taxon>
    </lineage>
</organism>
<dbReference type="InterPro" id="IPR045801">
    <property type="entry name" value="MEKK4_N"/>
</dbReference>
<keyword evidence="12 19" id="KW-0067">ATP-binding</keyword>
<evidence type="ECO:0000256" key="6">
    <source>
        <dbReference type="ARBA" id="ARBA00022527"/>
    </source>
</evidence>
<accession>A0A669PCI2</accession>
<dbReference type="Proteomes" id="UP000472261">
    <property type="component" value="Unplaced"/>
</dbReference>
<dbReference type="InterPro" id="IPR011009">
    <property type="entry name" value="Kinase-like_dom_sf"/>
</dbReference>
<dbReference type="CDD" id="cd06626">
    <property type="entry name" value="STKc_MEKK4"/>
    <property type="match status" value="1"/>
</dbReference>
<reference evidence="22" key="1">
    <citation type="submission" date="2025-08" db="UniProtKB">
        <authorList>
            <consortium name="Ensembl"/>
        </authorList>
    </citation>
    <scope>IDENTIFICATION</scope>
</reference>
<evidence type="ECO:0000256" key="5">
    <source>
        <dbReference type="ARBA" id="ARBA00022490"/>
    </source>
</evidence>
<dbReference type="InterPro" id="IPR000719">
    <property type="entry name" value="Prot_kinase_dom"/>
</dbReference>
<dbReference type="GO" id="GO:0004709">
    <property type="term" value="F:MAP kinase kinase kinase activity"/>
    <property type="evidence" value="ECO:0007669"/>
    <property type="project" value="UniProtKB-EC"/>
</dbReference>
<dbReference type="Pfam" id="PF19431">
    <property type="entry name" value="MEKK4_N"/>
    <property type="match status" value="2"/>
</dbReference>
<dbReference type="Ensembl" id="ENSPCLT00000007079.1">
    <property type="protein sequence ID" value="ENSPCLP00000005075.1"/>
    <property type="gene ID" value="ENSPCLG00000004330.1"/>
</dbReference>
<comment type="catalytic activity">
    <reaction evidence="14">
        <text>L-threonyl-[protein] + ATP = O-phospho-L-threonyl-[protein] + ADP + H(+)</text>
        <dbReference type="Rhea" id="RHEA:46608"/>
        <dbReference type="Rhea" id="RHEA-COMP:11060"/>
        <dbReference type="Rhea" id="RHEA-COMP:11605"/>
        <dbReference type="ChEBI" id="CHEBI:15378"/>
        <dbReference type="ChEBI" id="CHEBI:30013"/>
        <dbReference type="ChEBI" id="CHEBI:30616"/>
        <dbReference type="ChEBI" id="CHEBI:61977"/>
        <dbReference type="ChEBI" id="CHEBI:456216"/>
        <dbReference type="EC" id="2.7.11.25"/>
    </reaction>
</comment>
<comment type="cofactor">
    <cofactor evidence="1">
        <name>Mg(2+)</name>
        <dbReference type="ChEBI" id="CHEBI:18420"/>
    </cofactor>
</comment>
<keyword evidence="5" id="KW-0963">Cytoplasm</keyword>
<comment type="catalytic activity">
    <reaction evidence="15">
        <text>L-seryl-[protein] + ATP = O-phospho-L-seryl-[protein] + ADP + H(+)</text>
        <dbReference type="Rhea" id="RHEA:17989"/>
        <dbReference type="Rhea" id="RHEA-COMP:9863"/>
        <dbReference type="Rhea" id="RHEA-COMP:11604"/>
        <dbReference type="ChEBI" id="CHEBI:15378"/>
        <dbReference type="ChEBI" id="CHEBI:29999"/>
        <dbReference type="ChEBI" id="CHEBI:30616"/>
        <dbReference type="ChEBI" id="CHEBI:83421"/>
        <dbReference type="ChEBI" id="CHEBI:456216"/>
        <dbReference type="EC" id="2.7.11.25"/>
    </reaction>
</comment>
<name>A0A669PCI2_PHACC</name>
<keyword evidence="11" id="KW-0418">Kinase</keyword>
<dbReference type="Pfam" id="PF00069">
    <property type="entry name" value="Pkinase"/>
    <property type="match status" value="1"/>
</dbReference>
<feature type="binding site" evidence="19">
    <location>
        <position position="1152"/>
    </location>
    <ligand>
        <name>ATP</name>
        <dbReference type="ChEBI" id="CHEBI:30616"/>
    </ligand>
</feature>
<evidence type="ECO:0000313" key="23">
    <source>
        <dbReference type="Proteomes" id="UP000472261"/>
    </source>
</evidence>
<dbReference type="InterPro" id="IPR008271">
    <property type="entry name" value="Ser/Thr_kinase_AS"/>
</dbReference>
<evidence type="ECO:0000256" key="11">
    <source>
        <dbReference type="ARBA" id="ARBA00022777"/>
    </source>
</evidence>